<gene>
    <name evidence="5" type="ORF">GCM10023322_63330</name>
</gene>
<evidence type="ECO:0000259" key="4">
    <source>
        <dbReference type="Pfam" id="PF23359"/>
    </source>
</evidence>
<evidence type="ECO:0000259" key="3">
    <source>
        <dbReference type="Pfam" id="PF11774"/>
    </source>
</evidence>
<dbReference type="InterPro" id="IPR036625">
    <property type="entry name" value="E3-bd_dom_sf"/>
</dbReference>
<evidence type="ECO:0000256" key="1">
    <source>
        <dbReference type="ARBA" id="ARBA00023125"/>
    </source>
</evidence>
<evidence type="ECO:0000256" key="2">
    <source>
        <dbReference type="SAM" id="MobiDB-lite"/>
    </source>
</evidence>
<keyword evidence="6" id="KW-1185">Reference proteome</keyword>
<accession>A0ABP9SIJ3</accession>
<feature type="domain" description="Lsr2 DNA-binding" evidence="4">
    <location>
        <begin position="77"/>
        <end position="111"/>
    </location>
</feature>
<dbReference type="RefSeq" id="WP_345635836.1">
    <property type="nucleotide sequence ID" value="NZ_BAABJQ010000025.1"/>
</dbReference>
<evidence type="ECO:0000313" key="6">
    <source>
        <dbReference type="Proteomes" id="UP001501570"/>
    </source>
</evidence>
<sequence>MARKLEVKLLDDIDGSEADETLKFGLDGVNYEIDVNADHAEDLRASIAKFILAARRMGRGGITTARRGRAATPGQGDRAQNQAIRDWAKRRKIPLAGRGRIPRHLVEQYEAEAGR</sequence>
<feature type="domain" description="Lsr2 dimerization" evidence="3">
    <location>
        <begin position="1"/>
        <end position="58"/>
    </location>
</feature>
<dbReference type="InterPro" id="IPR042261">
    <property type="entry name" value="Lsr2-like_dimerization"/>
</dbReference>
<proteinExistence type="predicted"/>
<dbReference type="InterPro" id="IPR024412">
    <property type="entry name" value="Lsr2_dim_dom"/>
</dbReference>
<dbReference type="Pfam" id="PF11774">
    <property type="entry name" value="Lsr2"/>
    <property type="match status" value="1"/>
</dbReference>
<organism evidence="5 6">
    <name type="scientific">Rugosimonospora acidiphila</name>
    <dbReference type="NCBI Taxonomy" id="556531"/>
    <lineage>
        <taxon>Bacteria</taxon>
        <taxon>Bacillati</taxon>
        <taxon>Actinomycetota</taxon>
        <taxon>Actinomycetes</taxon>
        <taxon>Micromonosporales</taxon>
        <taxon>Micromonosporaceae</taxon>
        <taxon>Rugosimonospora</taxon>
    </lineage>
</organism>
<dbReference type="Gene3D" id="3.30.60.230">
    <property type="entry name" value="Lsr2, dimerization domain"/>
    <property type="match status" value="1"/>
</dbReference>
<feature type="compositionally biased region" description="Low complexity" evidence="2">
    <location>
        <begin position="63"/>
        <end position="76"/>
    </location>
</feature>
<protein>
    <submittedName>
        <fullName evidence="5">Lsr2 family protein</fullName>
    </submittedName>
</protein>
<name>A0ABP9SIJ3_9ACTN</name>
<dbReference type="Gene3D" id="4.10.320.10">
    <property type="entry name" value="E3-binding domain"/>
    <property type="match status" value="1"/>
</dbReference>
<evidence type="ECO:0000313" key="5">
    <source>
        <dbReference type="EMBL" id="GAA5195830.1"/>
    </source>
</evidence>
<comment type="caution">
    <text evidence="5">The sequence shown here is derived from an EMBL/GenBank/DDBJ whole genome shotgun (WGS) entry which is preliminary data.</text>
</comment>
<feature type="region of interest" description="Disordered" evidence="2">
    <location>
        <begin position="63"/>
        <end position="83"/>
    </location>
</feature>
<dbReference type="InterPro" id="IPR055370">
    <property type="entry name" value="Lsr2_DNA-bd"/>
</dbReference>
<dbReference type="Pfam" id="PF23359">
    <property type="entry name" value="Lsr2_DNA-bd"/>
    <property type="match status" value="1"/>
</dbReference>
<dbReference type="EMBL" id="BAABJQ010000025">
    <property type="protein sequence ID" value="GAA5195830.1"/>
    <property type="molecule type" value="Genomic_DNA"/>
</dbReference>
<dbReference type="Proteomes" id="UP001501570">
    <property type="component" value="Unassembled WGS sequence"/>
</dbReference>
<keyword evidence="1" id="KW-0238">DNA-binding</keyword>
<reference evidence="6" key="1">
    <citation type="journal article" date="2019" name="Int. J. Syst. Evol. Microbiol.">
        <title>The Global Catalogue of Microorganisms (GCM) 10K type strain sequencing project: providing services to taxonomists for standard genome sequencing and annotation.</title>
        <authorList>
            <consortium name="The Broad Institute Genomics Platform"/>
            <consortium name="The Broad Institute Genome Sequencing Center for Infectious Disease"/>
            <person name="Wu L."/>
            <person name="Ma J."/>
        </authorList>
    </citation>
    <scope>NUCLEOTIDE SEQUENCE [LARGE SCALE GENOMIC DNA]</scope>
    <source>
        <strain evidence="6">JCM 18304</strain>
    </source>
</reference>